<dbReference type="Proteomes" id="UP000032430">
    <property type="component" value="Chromosome I"/>
</dbReference>
<protein>
    <submittedName>
        <fullName evidence="1">Uncharacterized protein</fullName>
    </submittedName>
</protein>
<keyword evidence="2" id="KW-1185">Reference proteome</keyword>
<evidence type="ECO:0000313" key="2">
    <source>
        <dbReference type="Proteomes" id="UP000032430"/>
    </source>
</evidence>
<dbReference type="HOGENOM" id="CLU_189879_0_0_6"/>
<dbReference type="STRING" id="1212491.LFA_0715"/>
<dbReference type="EMBL" id="LN614827">
    <property type="protein sequence ID" value="CEG56163.1"/>
    <property type="molecule type" value="Genomic_DNA"/>
</dbReference>
<dbReference type="KEGG" id="lfa:LFA_0715"/>
<reference evidence="2" key="1">
    <citation type="submission" date="2014-09" db="EMBL/GenBank/DDBJ databases">
        <authorList>
            <person name="Gomez-Valero L."/>
        </authorList>
    </citation>
    <scope>NUCLEOTIDE SEQUENCE [LARGE SCALE GENOMIC DNA]</scope>
    <source>
        <strain evidence="2">ATCC700992</strain>
    </source>
</reference>
<dbReference type="AlphaFoldDB" id="A0A098G105"/>
<proteinExistence type="predicted"/>
<evidence type="ECO:0000313" key="1">
    <source>
        <dbReference type="EMBL" id="CEG56163.1"/>
    </source>
</evidence>
<organism evidence="1 2">
    <name type="scientific">Legionella fallonii LLAP-10</name>
    <dbReference type="NCBI Taxonomy" id="1212491"/>
    <lineage>
        <taxon>Bacteria</taxon>
        <taxon>Pseudomonadati</taxon>
        <taxon>Pseudomonadota</taxon>
        <taxon>Gammaproteobacteria</taxon>
        <taxon>Legionellales</taxon>
        <taxon>Legionellaceae</taxon>
        <taxon>Legionella</taxon>
    </lineage>
</organism>
<gene>
    <name evidence="1" type="ORF">LFA_0715</name>
</gene>
<accession>A0A098G105</accession>
<name>A0A098G105_9GAMM</name>
<sequence length="88" mass="9943">MPAFAGNSNVVGNGFVDTLLEFSYPGSALCVSLHVPHYSEFGTKSNFRRITGESRYPYGFEPLMDADFRRQFECGGKWLRRYGARIPV</sequence>